<protein>
    <recommendedName>
        <fullName evidence="3">SUI1 domain-containing protein</fullName>
    </recommendedName>
</protein>
<dbReference type="EMBL" id="CP021425">
    <property type="protein sequence ID" value="ARU55872.1"/>
    <property type="molecule type" value="Genomic_DNA"/>
</dbReference>
<evidence type="ECO:0008006" key="3">
    <source>
        <dbReference type="Google" id="ProtNLM"/>
    </source>
</evidence>
<dbReference type="GO" id="GO:0003743">
    <property type="term" value="F:translation initiation factor activity"/>
    <property type="evidence" value="ECO:0007669"/>
    <property type="project" value="InterPro"/>
</dbReference>
<dbReference type="Proteomes" id="UP000196027">
    <property type="component" value="Chromosome"/>
</dbReference>
<keyword evidence="2" id="KW-1185">Reference proteome</keyword>
<reference evidence="1 2" key="1">
    <citation type="submission" date="2017-05" db="EMBL/GenBank/DDBJ databases">
        <title>Genomic insights into alkan degradation activity of Oleiphilus messinensis.</title>
        <authorList>
            <person name="Kozyavkin S.A."/>
            <person name="Slesarev A.I."/>
            <person name="Golyshin P.N."/>
            <person name="Korzhenkov A."/>
            <person name="Golyshina O.N."/>
            <person name="Toshchakov S.V."/>
        </authorList>
    </citation>
    <scope>NUCLEOTIDE SEQUENCE [LARGE SCALE GENOMIC DNA]</scope>
    <source>
        <strain evidence="1 2">ME102</strain>
    </source>
</reference>
<organism evidence="1 2">
    <name type="scientific">Oleiphilus messinensis</name>
    <dbReference type="NCBI Taxonomy" id="141451"/>
    <lineage>
        <taxon>Bacteria</taxon>
        <taxon>Pseudomonadati</taxon>
        <taxon>Pseudomonadota</taxon>
        <taxon>Gammaproteobacteria</taxon>
        <taxon>Oceanospirillales</taxon>
        <taxon>Oleiphilaceae</taxon>
        <taxon>Oleiphilus</taxon>
    </lineage>
</organism>
<name>A0A1Y0I5W5_9GAMM</name>
<dbReference type="AlphaFoldDB" id="A0A1Y0I5W5"/>
<dbReference type="SUPFAM" id="SSF55159">
    <property type="entry name" value="eIF1-like"/>
    <property type="match status" value="1"/>
</dbReference>
<proteinExistence type="predicted"/>
<dbReference type="KEGG" id="ome:OLMES_1798"/>
<evidence type="ECO:0000313" key="1">
    <source>
        <dbReference type="EMBL" id="ARU55872.1"/>
    </source>
</evidence>
<dbReference type="InterPro" id="IPR036877">
    <property type="entry name" value="SUI1_dom_sf"/>
</dbReference>
<evidence type="ECO:0000313" key="2">
    <source>
        <dbReference type="Proteomes" id="UP000196027"/>
    </source>
</evidence>
<gene>
    <name evidence="1" type="ORF">OLMES_1798</name>
</gene>
<sequence length="39" mass="4298">MDVPELLKDHIIEIQGDKHTIIKADLEKRGMKVKLAGGG</sequence>
<dbReference type="Gene3D" id="3.30.780.10">
    <property type="entry name" value="SUI1-like domain"/>
    <property type="match status" value="1"/>
</dbReference>
<accession>A0A1Y0I5W5</accession>